<feature type="domain" description="RSE1/DDB1/CPSF1 first beta-propeller" evidence="1">
    <location>
        <begin position="13"/>
        <end position="115"/>
    </location>
</feature>
<keyword evidence="4" id="KW-1185">Reference proteome</keyword>
<dbReference type="GO" id="GO:0007034">
    <property type="term" value="P:vacuolar transport"/>
    <property type="evidence" value="ECO:0007669"/>
    <property type="project" value="InterPro"/>
</dbReference>
<feature type="domain" description="RSE1/DDB1/CPSF1 second beta-propeller" evidence="2">
    <location>
        <begin position="203"/>
        <end position="402"/>
    </location>
</feature>
<dbReference type="Pfam" id="PF03357">
    <property type="entry name" value="Snf7"/>
    <property type="match status" value="1"/>
</dbReference>
<dbReference type="Proteomes" id="UP000239649">
    <property type="component" value="Unassembled WGS sequence"/>
</dbReference>
<sequence>MHLLNLTLSRPSAITCAIVGSSSAPKVHEIVAARGQVLELLRPDESGRVQVVHSTQVFGLIRSLAPFRFPGSQQDYVICGSDSGRVVILQYSNDKNCFQKVHQETYGKSGCRLYQILSLGDDDTETAEASSVTLMETEEGYQPVFLEPRALTNLELVDRMDSLAPITDMKVANLSNEETPQIYAACGHGARSTLCVLRPGLAITEMAVSPLPGNPTAVWTIKRSAADEFDAYIVVSFSNATLVLSIGETVEEVSDSGFNGNVPTLQVQLLADDSMLQIYPGGLRHMRPDRRINEWRAPGRKSVAKAATNERQVAVALSGGEILYFELNPQGMLVESEKREMGGDVSCLGIAPVPEGRQRSRFLAVGMFDGTARLLGLDPDQTLKVLGTQAVGATPESVLLLDSPAAGKDGGDEGAGSGALFLQGPWQKRRGHEAGEQPDAGAGAAETMVEMSREMMKEGIIDEMLTDVMESAFGDDELEEETEDEVDKILLEVAGETLSQMAAAPLQQKQVHNAGVDREDHSLGMPDPTPTLRLPPTQQPEDALLEADGLRTISLVALDAANLAALGARGAAVAPDGSAMPELGAVATDEQVCNAILRGIRGDIARKEVLNKSTAQGEFRLTQKELGVRSNKLDVLAVAHRRFCCEAGLAASKAAVGVKSAKATHTRKSNEEARKLEMEAALCAIGLSGVHSHQLGSHKVQRRGVHQGKHGLDRYAEYHRQPVTTRKYIISGEGSEEAALAAVLLVLLLRSLHFALPVLP</sequence>
<evidence type="ECO:0000259" key="1">
    <source>
        <dbReference type="Pfam" id="PF10433"/>
    </source>
</evidence>
<dbReference type="Pfam" id="PF10433">
    <property type="entry name" value="Beta-prop_RSE1_1st"/>
    <property type="match status" value="1"/>
</dbReference>
<dbReference type="OrthoDB" id="436637at2759"/>
<reference evidence="3 4" key="1">
    <citation type="journal article" date="2018" name="Plant J.">
        <title>Genome sequences of Chlorella sorokiniana UTEX 1602 and Micractinium conductrix SAG 241.80: implications to maltose excretion by a green alga.</title>
        <authorList>
            <person name="Arriola M.B."/>
            <person name="Velmurugan N."/>
            <person name="Zhang Y."/>
            <person name="Plunkett M.H."/>
            <person name="Hondzo H."/>
            <person name="Barney B.M."/>
        </authorList>
    </citation>
    <scope>NUCLEOTIDE SEQUENCE [LARGE SCALE GENOMIC DNA]</scope>
    <source>
        <strain evidence="3 4">SAG 241.80</strain>
    </source>
</reference>
<dbReference type="InterPro" id="IPR015943">
    <property type="entry name" value="WD40/YVTN_repeat-like_dom_sf"/>
</dbReference>
<dbReference type="STRING" id="554055.A0A2P6VMZ9"/>
<dbReference type="AlphaFoldDB" id="A0A2P6VMZ9"/>
<dbReference type="InterPro" id="IPR050358">
    <property type="entry name" value="RSE1/DDB1/CFT1"/>
</dbReference>
<comment type="caution">
    <text evidence="3">The sequence shown here is derived from an EMBL/GenBank/DDBJ whole genome shotgun (WGS) entry which is preliminary data.</text>
</comment>
<proteinExistence type="predicted"/>
<accession>A0A2P6VMZ9</accession>
<dbReference type="Gene3D" id="6.10.140.1230">
    <property type="match status" value="1"/>
</dbReference>
<gene>
    <name evidence="3" type="ORF">C2E20_1206</name>
</gene>
<protein>
    <submittedName>
        <fullName evidence="3">Splicing factor 3B subunit 3-like</fullName>
    </submittedName>
</protein>
<dbReference type="EMBL" id="LHPF02000002">
    <property type="protein sequence ID" value="PSC75463.1"/>
    <property type="molecule type" value="Genomic_DNA"/>
</dbReference>
<evidence type="ECO:0000313" key="4">
    <source>
        <dbReference type="Proteomes" id="UP000239649"/>
    </source>
</evidence>
<dbReference type="PANTHER" id="PTHR10644">
    <property type="entry name" value="DNA REPAIR/RNA PROCESSING CPSF FAMILY"/>
    <property type="match status" value="1"/>
</dbReference>
<name>A0A2P6VMZ9_9CHLO</name>
<dbReference type="Pfam" id="PF23726">
    <property type="entry name" value="Beta-prop_RSE1_2nd"/>
    <property type="match status" value="1"/>
</dbReference>
<organism evidence="3 4">
    <name type="scientific">Micractinium conductrix</name>
    <dbReference type="NCBI Taxonomy" id="554055"/>
    <lineage>
        <taxon>Eukaryota</taxon>
        <taxon>Viridiplantae</taxon>
        <taxon>Chlorophyta</taxon>
        <taxon>core chlorophytes</taxon>
        <taxon>Trebouxiophyceae</taxon>
        <taxon>Chlorellales</taxon>
        <taxon>Chlorellaceae</taxon>
        <taxon>Chlorella clade</taxon>
        <taxon>Micractinium</taxon>
    </lineage>
</organism>
<dbReference type="InterPro" id="IPR058543">
    <property type="entry name" value="Beta-prop_RSE1/DDB1/CPSF1_2nd"/>
</dbReference>
<dbReference type="InterPro" id="IPR005024">
    <property type="entry name" value="Snf7_fam"/>
</dbReference>
<evidence type="ECO:0000313" key="3">
    <source>
        <dbReference type="EMBL" id="PSC75463.1"/>
    </source>
</evidence>
<evidence type="ECO:0000259" key="2">
    <source>
        <dbReference type="Pfam" id="PF23726"/>
    </source>
</evidence>
<dbReference type="Gene3D" id="2.130.10.10">
    <property type="entry name" value="YVTN repeat-like/Quinoprotein amine dehydrogenase"/>
    <property type="match status" value="4"/>
</dbReference>
<dbReference type="InterPro" id="IPR018846">
    <property type="entry name" value="Beta-prop_RSE1/DDB1/CPSF1_1st"/>
</dbReference>